<keyword evidence="11" id="KW-1185">Reference proteome</keyword>
<evidence type="ECO:0000256" key="3">
    <source>
        <dbReference type="ARBA" id="ARBA00022448"/>
    </source>
</evidence>
<dbReference type="Gene3D" id="3.30.70.1320">
    <property type="entry name" value="Multidrug efflux transporter AcrB pore domain like"/>
    <property type="match status" value="1"/>
</dbReference>
<feature type="transmembrane region" description="Helical" evidence="9">
    <location>
        <begin position="924"/>
        <end position="949"/>
    </location>
</feature>
<dbReference type="Gene3D" id="3.30.70.1430">
    <property type="entry name" value="Multidrug efflux transporter AcrB pore domain"/>
    <property type="match status" value="2"/>
</dbReference>
<feature type="transmembrane region" description="Helical" evidence="9">
    <location>
        <begin position="436"/>
        <end position="456"/>
    </location>
</feature>
<dbReference type="PANTHER" id="PTHR32063:SF9">
    <property type="entry name" value="SIMILAR TO MULTIDRUG RESISTANCE PROTEIN MEXB"/>
    <property type="match status" value="1"/>
</dbReference>
<dbReference type="SUPFAM" id="SSF82866">
    <property type="entry name" value="Multidrug efflux transporter AcrB transmembrane domain"/>
    <property type="match status" value="2"/>
</dbReference>
<feature type="transmembrane region" description="Helical" evidence="9">
    <location>
        <begin position="539"/>
        <end position="555"/>
    </location>
</feature>
<dbReference type="InterPro" id="IPR004764">
    <property type="entry name" value="MdtF-like"/>
</dbReference>
<name>A0AAE4BU93_9BACT</name>
<dbReference type="RefSeq" id="WP_309941073.1">
    <property type="nucleotide sequence ID" value="NZ_AP025306.1"/>
</dbReference>
<dbReference type="Gene3D" id="1.20.1640.10">
    <property type="entry name" value="Multidrug efflux transporter AcrB transmembrane domain"/>
    <property type="match status" value="2"/>
</dbReference>
<feature type="transmembrane region" description="Helical" evidence="9">
    <location>
        <begin position="868"/>
        <end position="887"/>
    </location>
</feature>
<evidence type="ECO:0000256" key="8">
    <source>
        <dbReference type="ARBA" id="ARBA00023136"/>
    </source>
</evidence>
<dbReference type="Pfam" id="PF00873">
    <property type="entry name" value="ACR_tran"/>
    <property type="match status" value="1"/>
</dbReference>
<dbReference type="InterPro" id="IPR001036">
    <property type="entry name" value="Acrflvin-R"/>
</dbReference>
<feature type="transmembrane region" description="Helical" evidence="9">
    <location>
        <begin position="468"/>
        <end position="495"/>
    </location>
</feature>
<keyword evidence="3" id="KW-0813">Transport</keyword>
<keyword evidence="4" id="KW-1003">Cell membrane</keyword>
<dbReference type="GO" id="GO:0015562">
    <property type="term" value="F:efflux transmembrane transporter activity"/>
    <property type="evidence" value="ECO:0007669"/>
    <property type="project" value="InterPro"/>
</dbReference>
<feature type="transmembrane region" description="Helical" evidence="9">
    <location>
        <begin position="970"/>
        <end position="989"/>
    </location>
</feature>
<dbReference type="PANTHER" id="PTHR32063">
    <property type="match status" value="1"/>
</dbReference>
<evidence type="ECO:0000256" key="7">
    <source>
        <dbReference type="ARBA" id="ARBA00022989"/>
    </source>
</evidence>
<comment type="similarity">
    <text evidence="2">Belongs to the resistance-nodulation-cell division (RND) (TC 2.A.6) family.</text>
</comment>
<feature type="transmembrane region" description="Helical" evidence="9">
    <location>
        <begin position="338"/>
        <end position="357"/>
    </location>
</feature>
<comment type="subcellular location">
    <subcellularLocation>
        <location evidence="1">Cell inner membrane</location>
        <topology evidence="1">Multi-pass membrane protein</topology>
    </subcellularLocation>
</comment>
<dbReference type="PRINTS" id="PR00702">
    <property type="entry name" value="ACRIFLAVINRP"/>
</dbReference>
<dbReference type="GO" id="GO:0009636">
    <property type="term" value="P:response to toxic substance"/>
    <property type="evidence" value="ECO:0007669"/>
    <property type="project" value="UniProtKB-ARBA"/>
</dbReference>
<keyword evidence="6 9" id="KW-0812">Transmembrane</keyword>
<evidence type="ECO:0000256" key="4">
    <source>
        <dbReference type="ARBA" id="ARBA00022475"/>
    </source>
</evidence>
<keyword evidence="7 9" id="KW-1133">Transmembrane helix</keyword>
<accession>A0AAE4BU93</accession>
<dbReference type="GO" id="GO:0005886">
    <property type="term" value="C:plasma membrane"/>
    <property type="evidence" value="ECO:0007669"/>
    <property type="project" value="UniProtKB-SubCell"/>
</dbReference>
<dbReference type="InterPro" id="IPR027463">
    <property type="entry name" value="AcrB_DN_DC_subdom"/>
</dbReference>
<dbReference type="EMBL" id="JAVDQD010000005">
    <property type="protein sequence ID" value="MDR6240805.1"/>
    <property type="molecule type" value="Genomic_DNA"/>
</dbReference>
<dbReference type="NCBIfam" id="TIGR00915">
    <property type="entry name" value="2A0602"/>
    <property type="match status" value="1"/>
</dbReference>
<dbReference type="Gene3D" id="3.30.70.1440">
    <property type="entry name" value="Multidrug efflux transporter AcrB pore domain"/>
    <property type="match status" value="1"/>
</dbReference>
<evidence type="ECO:0000313" key="10">
    <source>
        <dbReference type="EMBL" id="MDR6240805.1"/>
    </source>
</evidence>
<dbReference type="FunFam" id="3.30.70.1430:FF:000001">
    <property type="entry name" value="Efflux pump membrane transporter"/>
    <property type="match status" value="1"/>
</dbReference>
<evidence type="ECO:0000313" key="11">
    <source>
        <dbReference type="Proteomes" id="UP001185092"/>
    </source>
</evidence>
<evidence type="ECO:0000256" key="1">
    <source>
        <dbReference type="ARBA" id="ARBA00004429"/>
    </source>
</evidence>
<evidence type="ECO:0000256" key="9">
    <source>
        <dbReference type="SAM" id="Phobius"/>
    </source>
</evidence>
<dbReference type="AlphaFoldDB" id="A0AAE4BU93"/>
<feature type="transmembrane region" description="Helical" evidence="9">
    <location>
        <begin position="894"/>
        <end position="918"/>
    </location>
</feature>
<gene>
    <name evidence="10" type="ORF">HNQ88_003881</name>
</gene>
<protein>
    <submittedName>
        <fullName evidence="10">HAE1 family hydrophobic/amphiphilic exporter-1</fullName>
    </submittedName>
</protein>
<evidence type="ECO:0000256" key="2">
    <source>
        <dbReference type="ARBA" id="ARBA00010942"/>
    </source>
</evidence>
<comment type="caution">
    <text evidence="10">The sequence shown here is derived from an EMBL/GenBank/DDBJ whole genome shotgun (WGS) entry which is preliminary data.</text>
</comment>
<evidence type="ECO:0000256" key="6">
    <source>
        <dbReference type="ARBA" id="ARBA00022692"/>
    </source>
</evidence>
<reference evidence="10" key="1">
    <citation type="submission" date="2023-07" db="EMBL/GenBank/DDBJ databases">
        <title>Genomic Encyclopedia of Type Strains, Phase IV (KMG-IV): sequencing the most valuable type-strain genomes for metagenomic binning, comparative biology and taxonomic classification.</title>
        <authorList>
            <person name="Goeker M."/>
        </authorList>
    </citation>
    <scope>NUCLEOTIDE SEQUENCE</scope>
    <source>
        <strain evidence="10">DSM 26174</strain>
    </source>
</reference>
<organism evidence="10 11">
    <name type="scientific">Aureibacter tunicatorum</name>
    <dbReference type="NCBI Taxonomy" id="866807"/>
    <lineage>
        <taxon>Bacteria</taxon>
        <taxon>Pseudomonadati</taxon>
        <taxon>Bacteroidota</taxon>
        <taxon>Cytophagia</taxon>
        <taxon>Cytophagales</taxon>
        <taxon>Persicobacteraceae</taxon>
        <taxon>Aureibacter</taxon>
    </lineage>
</organism>
<dbReference type="FunFam" id="1.20.1640.10:FF:000001">
    <property type="entry name" value="Efflux pump membrane transporter"/>
    <property type="match status" value="1"/>
</dbReference>
<feature type="transmembrane region" description="Helical" evidence="9">
    <location>
        <begin position="6"/>
        <end position="27"/>
    </location>
</feature>
<keyword evidence="8 9" id="KW-0472">Membrane</keyword>
<feature type="transmembrane region" description="Helical" evidence="9">
    <location>
        <begin position="1009"/>
        <end position="1030"/>
    </location>
</feature>
<dbReference type="Proteomes" id="UP001185092">
    <property type="component" value="Unassembled WGS sequence"/>
</dbReference>
<dbReference type="SUPFAM" id="SSF82693">
    <property type="entry name" value="Multidrug efflux transporter AcrB pore domain, PN1, PN2, PC1 and PC2 subdomains"/>
    <property type="match status" value="4"/>
</dbReference>
<keyword evidence="5" id="KW-0997">Cell inner membrane</keyword>
<evidence type="ECO:0000256" key="5">
    <source>
        <dbReference type="ARBA" id="ARBA00022519"/>
    </source>
</evidence>
<feature type="transmembrane region" description="Helical" evidence="9">
    <location>
        <begin position="393"/>
        <end position="416"/>
    </location>
</feature>
<dbReference type="GO" id="GO:0042910">
    <property type="term" value="F:xenobiotic transmembrane transporter activity"/>
    <property type="evidence" value="ECO:0007669"/>
    <property type="project" value="TreeGrafter"/>
</dbReference>
<feature type="transmembrane region" description="Helical" evidence="9">
    <location>
        <begin position="363"/>
        <end position="381"/>
    </location>
</feature>
<proteinExistence type="inferred from homology"/>
<sequence length="1049" mass="114965">MFKIFIERPVLSTVISILIALMGILAMRTLPMTMYPEIAPPTVSVRTSFPGANAETLVESVITPIEEQINGVEGMTYMTSKASNDGSVEITVFFKSGYDPDMAAVNVQNRVALASPVLPAEVNRMGVTTEKRENSALMYVSVYSENSELNDVFIQNYVNINIRPELLRIDGVGSVQIFGDKGYSMRIWIDPVKMANYGITTGDITAAINEQSVEASAGTLGQNAGQSFEYVIKYKGRYREVEEYESIILRRLDNGQLLQLKDVATIELDAYSYVSNSVSKGMPTITFGVYQTPGTNSHEIAQLLYDKFDEMEKTLPEGLAIKPVYDTDKFLTASMDKVKSTIVEAFILVFIVVFIFLQDFKSTVIPAIAVPVAIVGSFFFLQTFGFSINLLTLFALILAIGIVVDDAIIVVEAVHAKLEKGYTNVKEATNTAMNEIGGPIVSVTLVMGAVFVPITFAEGPIGVFYKQFGVTLIIAVLISAVNALTLSPALCALFLKPNHNEGEEKKGYMNRFFTAFNIAFEMLTNKYVRSVGFMLKRKWIGVGILMTAIATIFVINQRMSTGFVPEEDEGFIFLNIELPEGASLDRTQSVTKQLSGIMNQIEGIDFYTFVNGSNFFSGSGSAYAMGFAVLDPWDERKEPHLSLEAVMGQVYGAVSQISDAQIICFAPGGVPGFGQTNGVEAQLMDKVSGKLVDLDRVSEEFTGALFQRPEIAFVASSFNTNFPQYEMTLDVPKIKEAALSVDEVMSAMQGFIGGIYAADFNRYGKQFKVFVQAKPENRDDPESLERIFVRNVDGVMAPVSEFVTLKRTNGPQTVSRYNLFNTVTLNATANPGYSSGDAIKAFNEEAAKHLPENYQVDYTGLTREEIAAGNQMVFIFLLSLLFTYFFLAIQYESYILPFAVVLSLPLGIAGAYLTSWLLGLENNIYFQVALIMLLGLLSKNAILIIEFALQRRNEGLSLIDAAKEGAKARLRPVLMTAFSFILGLMPLVLAQGVAAASNRSIGSGAAGGMLIGTAIGLFVIPVFFVIFQGLQERLSGKKKVQEVEVEVES</sequence>
<dbReference type="SUPFAM" id="SSF82714">
    <property type="entry name" value="Multidrug efflux transporter AcrB TolC docking domain, DN and DC subdomains"/>
    <property type="match status" value="2"/>
</dbReference>
<dbReference type="Gene3D" id="3.30.2090.10">
    <property type="entry name" value="Multidrug efflux transporter AcrB TolC docking domain, DN and DC subdomains"/>
    <property type="match status" value="2"/>
</dbReference>